<dbReference type="EMBL" id="JAAMPI010000152">
    <property type="protein sequence ID" value="KAF4634912.1"/>
    <property type="molecule type" value="Genomic_DNA"/>
</dbReference>
<sequence length="457" mass="49610">MGPAPGRVDEEAFSDADLRGAMGTGESPRPLIPIRLSPLLLLLSHPSSHPLASTNTYFVIAKRLRISSTSPTSFRRRINRPAALQRKPFKFPAPANLALAPAPSAPLLAISATRSITIPCCPQSRARNRQPEVENRTNGISRFTPALDVALNNWTPTAAVAAMSIPLLGQRTASQRHGKLSRLRNSKVMARNSATAQACRCGSEHPRRPEVPEHPPETCCEGLSTHTAGPNWAADSRCSGSRRTHGPLRAASQALQARTWQRFSSCRGPGELANAMSLSTAPMVAGPLDDGSLFSLVLTPSPPPPTRFLNSPPREAGRGNLVCSAVSRLQVGQLLPGPQFAEFSLPTHWHFLHGSPAGLLSHGCSPTRLVVPSSRSKHHHIRFPTLFASRSGFCCVSSNKCQPPAYPPTSFVDDPWSWHVAQNLARRTPWAQTTHPPALRWMAPCCRTLRTEIGWRN</sequence>
<feature type="compositionally biased region" description="Basic and acidic residues" evidence="1">
    <location>
        <begin position="202"/>
        <end position="216"/>
    </location>
</feature>
<evidence type="ECO:0000256" key="1">
    <source>
        <dbReference type="SAM" id="MobiDB-lite"/>
    </source>
</evidence>
<evidence type="ECO:0000313" key="2">
    <source>
        <dbReference type="EMBL" id="KAF4634912.1"/>
    </source>
</evidence>
<gene>
    <name evidence="2" type="ORF">G7Y89_g3192</name>
</gene>
<accession>A0A8H4RUU8</accession>
<protein>
    <submittedName>
        <fullName evidence="2">Uncharacterized protein</fullName>
    </submittedName>
</protein>
<keyword evidence="3" id="KW-1185">Reference proteome</keyword>
<comment type="caution">
    <text evidence="2">The sequence shown here is derived from an EMBL/GenBank/DDBJ whole genome shotgun (WGS) entry which is preliminary data.</text>
</comment>
<dbReference type="AlphaFoldDB" id="A0A8H4RUU8"/>
<organism evidence="2 3">
    <name type="scientific">Cudoniella acicularis</name>
    <dbReference type="NCBI Taxonomy" id="354080"/>
    <lineage>
        <taxon>Eukaryota</taxon>
        <taxon>Fungi</taxon>
        <taxon>Dikarya</taxon>
        <taxon>Ascomycota</taxon>
        <taxon>Pezizomycotina</taxon>
        <taxon>Leotiomycetes</taxon>
        <taxon>Helotiales</taxon>
        <taxon>Tricladiaceae</taxon>
        <taxon>Cudoniella</taxon>
    </lineage>
</organism>
<reference evidence="2 3" key="1">
    <citation type="submission" date="2020-03" db="EMBL/GenBank/DDBJ databases">
        <title>Draft Genome Sequence of Cudoniella acicularis.</title>
        <authorList>
            <person name="Buettner E."/>
            <person name="Kellner H."/>
        </authorList>
    </citation>
    <scope>NUCLEOTIDE SEQUENCE [LARGE SCALE GENOMIC DNA]</scope>
    <source>
        <strain evidence="2 3">DSM 108380</strain>
    </source>
</reference>
<feature type="region of interest" description="Disordered" evidence="1">
    <location>
        <begin position="196"/>
        <end position="217"/>
    </location>
</feature>
<feature type="region of interest" description="Disordered" evidence="1">
    <location>
        <begin position="1"/>
        <end position="29"/>
    </location>
</feature>
<evidence type="ECO:0000313" key="3">
    <source>
        <dbReference type="Proteomes" id="UP000566819"/>
    </source>
</evidence>
<name>A0A8H4RUU8_9HELO</name>
<dbReference type="Proteomes" id="UP000566819">
    <property type="component" value="Unassembled WGS sequence"/>
</dbReference>
<proteinExistence type="predicted"/>